<dbReference type="InterPro" id="IPR048279">
    <property type="entry name" value="MdtK-like"/>
</dbReference>
<dbReference type="PIRSF" id="PIRSF006603">
    <property type="entry name" value="DinF"/>
    <property type="match status" value="1"/>
</dbReference>
<dbReference type="RefSeq" id="WP_109766415.1">
    <property type="nucleotide sequence ID" value="NZ_OZ252232.1"/>
</dbReference>
<keyword evidence="6 10" id="KW-1133">Transmembrane helix</keyword>
<evidence type="ECO:0000256" key="7">
    <source>
        <dbReference type="ARBA" id="ARBA00023065"/>
    </source>
</evidence>
<dbReference type="NCBIfam" id="TIGR00797">
    <property type="entry name" value="matE"/>
    <property type="match status" value="1"/>
</dbReference>
<dbReference type="CDD" id="cd13131">
    <property type="entry name" value="MATE_NorM_like"/>
    <property type="match status" value="1"/>
</dbReference>
<dbReference type="InterPro" id="IPR002528">
    <property type="entry name" value="MATE_fam"/>
</dbReference>
<evidence type="ECO:0000256" key="5">
    <source>
        <dbReference type="ARBA" id="ARBA00022692"/>
    </source>
</evidence>
<keyword evidence="12" id="KW-1185">Reference proteome</keyword>
<feature type="transmembrane region" description="Helical" evidence="10">
    <location>
        <begin position="57"/>
        <end position="82"/>
    </location>
</feature>
<keyword evidence="4" id="KW-1003">Cell membrane</keyword>
<keyword evidence="2" id="KW-0813">Transport</keyword>
<dbReference type="Pfam" id="PF01554">
    <property type="entry name" value="MatE"/>
    <property type="match status" value="2"/>
</dbReference>
<evidence type="ECO:0000313" key="12">
    <source>
        <dbReference type="Proteomes" id="UP000246132"/>
    </source>
</evidence>
<comment type="caution">
    <text evidence="11">The sequence shown here is derived from an EMBL/GenBank/DDBJ whole genome shotgun (WGS) entry which is preliminary data.</text>
</comment>
<dbReference type="PANTHER" id="PTHR43298:SF2">
    <property type="entry name" value="FMN_FAD EXPORTER YEEO-RELATED"/>
    <property type="match status" value="1"/>
</dbReference>
<accession>A0A3A8AJD2</accession>
<keyword evidence="5 10" id="KW-0812">Transmembrane</keyword>
<feature type="transmembrane region" description="Helical" evidence="10">
    <location>
        <begin position="368"/>
        <end position="391"/>
    </location>
</feature>
<keyword evidence="3" id="KW-0050">Antiport</keyword>
<feature type="transmembrane region" description="Helical" evidence="10">
    <location>
        <begin position="330"/>
        <end position="348"/>
    </location>
</feature>
<feature type="transmembrane region" description="Helical" evidence="10">
    <location>
        <begin position="205"/>
        <end position="226"/>
    </location>
</feature>
<comment type="subcellular location">
    <subcellularLocation>
        <location evidence="1">Cell inner membrane</location>
        <topology evidence="1">Multi-pass membrane protein</topology>
    </subcellularLocation>
</comment>
<dbReference type="EMBL" id="QFWV02000008">
    <property type="protein sequence ID" value="RKF05791.1"/>
    <property type="molecule type" value="Genomic_DNA"/>
</dbReference>
<evidence type="ECO:0000313" key="11">
    <source>
        <dbReference type="EMBL" id="RKF05791.1"/>
    </source>
</evidence>
<reference evidence="11 12" key="1">
    <citation type="journal article" date="2018" name="Int. J. Syst. Bacteriol.">
        <title>Oceaniradius stylonemae gen. nov., sp. nov., isolated from a red alga, Stylonema cornu-cervi.</title>
        <authorList>
            <person name="Jeong S."/>
        </authorList>
    </citation>
    <scope>NUCLEOTIDE SEQUENCE [LARGE SCALE GENOMIC DNA]</scope>
    <source>
        <strain evidence="11 12">StC1</strain>
    </source>
</reference>
<dbReference type="GO" id="GO:0015297">
    <property type="term" value="F:antiporter activity"/>
    <property type="evidence" value="ECO:0007669"/>
    <property type="project" value="UniProtKB-KW"/>
</dbReference>
<feature type="transmembrane region" description="Helical" evidence="10">
    <location>
        <begin position="403"/>
        <end position="423"/>
    </location>
</feature>
<evidence type="ECO:0000256" key="3">
    <source>
        <dbReference type="ARBA" id="ARBA00022449"/>
    </source>
</evidence>
<evidence type="ECO:0000256" key="8">
    <source>
        <dbReference type="ARBA" id="ARBA00023136"/>
    </source>
</evidence>
<feature type="transmembrane region" description="Helical" evidence="10">
    <location>
        <begin position="142"/>
        <end position="159"/>
    </location>
</feature>
<evidence type="ECO:0000256" key="9">
    <source>
        <dbReference type="ARBA" id="ARBA00031636"/>
    </source>
</evidence>
<dbReference type="GO" id="GO:0005886">
    <property type="term" value="C:plasma membrane"/>
    <property type="evidence" value="ECO:0007669"/>
    <property type="project" value="UniProtKB-SubCell"/>
</dbReference>
<name>A0A3A8AJD2_9HYPH</name>
<dbReference type="GO" id="GO:0006811">
    <property type="term" value="P:monoatomic ion transport"/>
    <property type="evidence" value="ECO:0007669"/>
    <property type="project" value="UniProtKB-KW"/>
</dbReference>
<dbReference type="OrthoDB" id="9780160at2"/>
<evidence type="ECO:0000256" key="2">
    <source>
        <dbReference type="ARBA" id="ARBA00022448"/>
    </source>
</evidence>
<feature type="transmembrane region" description="Helical" evidence="10">
    <location>
        <begin position="429"/>
        <end position="449"/>
    </location>
</feature>
<keyword evidence="7" id="KW-0406">Ion transport</keyword>
<proteinExistence type="predicted"/>
<evidence type="ECO:0000256" key="10">
    <source>
        <dbReference type="SAM" id="Phobius"/>
    </source>
</evidence>
<dbReference type="InterPro" id="IPR050222">
    <property type="entry name" value="MATE_MdtK"/>
</dbReference>
<evidence type="ECO:0000256" key="1">
    <source>
        <dbReference type="ARBA" id="ARBA00004429"/>
    </source>
</evidence>
<gene>
    <name evidence="11" type="ORF">DEM25_014480</name>
</gene>
<keyword evidence="8 10" id="KW-0472">Membrane</keyword>
<feature type="transmembrane region" description="Helical" evidence="10">
    <location>
        <begin position="171"/>
        <end position="193"/>
    </location>
</feature>
<dbReference type="Proteomes" id="UP000246132">
    <property type="component" value="Unassembled WGS sequence"/>
</dbReference>
<sequence>MSTASHSLGSAPAPMSWSAHARATLALGVPLVGSQLGGMAMNTTDTVMLGWYGVTELAAGSIATQILFTIMMFGAGFAYAVLPMAAAAEGQGDQRQVRRSVRMGLWVGALYCLAVMPVLWFIEPIMLALGQDTAVAELSRVYMRIAQWSIFPLLLWWTLRGFLTVIERTRIVFWATMAGVVLNALLNWAFIFGNWGAPELGMRGAAIATLGTNLLVFGLLVAYAALNERARPYELFVRFWRPDWPAFGEVFRIGLPIGTMITAETGLFIFSSIFMGWISVVALAAHGIALQLASLAFMVPMGMAQAATARVGHYHGRGDALGLDRAAKTVMAMCLAFAATSALLFFTIPETLIALFLDQSNPDTAAVLAYAVPLLFVGACFQLVDSAQAIAAALLRGLRDTRVPMIIAVFAYWPVGLFLGWLLAFPLGFGGVGVWVGMALGLLVAAILLSHRFFALRPNIGL</sequence>
<evidence type="ECO:0000256" key="4">
    <source>
        <dbReference type="ARBA" id="ARBA00022475"/>
    </source>
</evidence>
<protein>
    <recommendedName>
        <fullName evidence="9">Multidrug-efflux transporter</fullName>
    </recommendedName>
</protein>
<dbReference type="AlphaFoldDB" id="A0A3A8AJD2"/>
<feature type="transmembrane region" description="Helical" evidence="10">
    <location>
        <begin position="103"/>
        <end position="122"/>
    </location>
</feature>
<dbReference type="PANTHER" id="PTHR43298">
    <property type="entry name" value="MULTIDRUG RESISTANCE PROTEIN NORM-RELATED"/>
    <property type="match status" value="1"/>
</dbReference>
<evidence type="ECO:0000256" key="6">
    <source>
        <dbReference type="ARBA" id="ARBA00022989"/>
    </source>
</evidence>
<organism evidence="11 12">
    <name type="scientific">Oceaniradius stylonematis</name>
    <dbReference type="NCBI Taxonomy" id="2184161"/>
    <lineage>
        <taxon>Bacteria</taxon>
        <taxon>Pseudomonadati</taxon>
        <taxon>Pseudomonadota</taxon>
        <taxon>Alphaproteobacteria</taxon>
        <taxon>Hyphomicrobiales</taxon>
        <taxon>Ahrensiaceae</taxon>
        <taxon>Oceaniradius</taxon>
    </lineage>
</organism>
<dbReference type="GO" id="GO:0042910">
    <property type="term" value="F:xenobiotic transmembrane transporter activity"/>
    <property type="evidence" value="ECO:0007669"/>
    <property type="project" value="InterPro"/>
</dbReference>